<keyword evidence="3" id="KW-1185">Reference proteome</keyword>
<dbReference type="Pfam" id="PF07963">
    <property type="entry name" value="N_methyl"/>
    <property type="match status" value="1"/>
</dbReference>
<dbReference type="NCBIfam" id="TIGR02532">
    <property type="entry name" value="IV_pilin_GFxxxE"/>
    <property type="match status" value="1"/>
</dbReference>
<keyword evidence="1" id="KW-0472">Membrane</keyword>
<evidence type="ECO:0000256" key="1">
    <source>
        <dbReference type="SAM" id="Phobius"/>
    </source>
</evidence>
<dbReference type="InterPro" id="IPR012902">
    <property type="entry name" value="N_methyl_site"/>
</dbReference>
<gene>
    <name evidence="2" type="ORF">FEM01_12235</name>
</gene>
<sequence>MQQGFGLIESLIVVALIGMLAAIAYPSYNDALRRAARSEVVGVLHDAALRLERHHARVGGYADSQQLSTPLPVGSRYYRLQALRDEDSFTLLATRLSGTLMAHDPCGDFQLDQAGVRDNPGGSEGFVACWGS</sequence>
<keyword evidence="1" id="KW-1133">Transmembrane helix</keyword>
<dbReference type="AlphaFoldDB" id="A0A5R8Z4W1"/>
<feature type="transmembrane region" description="Helical" evidence="1">
    <location>
        <begin position="6"/>
        <end position="28"/>
    </location>
</feature>
<protein>
    <submittedName>
        <fullName evidence="2">Prepilin-type N-terminal cleavage/methylation domain-containing protein</fullName>
    </submittedName>
</protein>
<dbReference type="RefSeq" id="WP_138219705.1">
    <property type="nucleotide sequence ID" value="NZ_VAUO01000005.1"/>
</dbReference>
<dbReference type="EMBL" id="VAUO01000005">
    <property type="protein sequence ID" value="TLP59976.1"/>
    <property type="molecule type" value="Genomic_DNA"/>
</dbReference>
<proteinExistence type="predicted"/>
<reference evidence="2 3" key="1">
    <citation type="submission" date="2019-05" db="EMBL/GenBank/DDBJ databases">
        <title>Pseudomonas sp. SC006 isolated from lettuce that can produce HBGAs.</title>
        <authorList>
            <person name="Wang D."/>
            <person name="Liao N."/>
            <person name="Liu D."/>
            <person name="Zhang Z."/>
            <person name="Zou S."/>
        </authorList>
    </citation>
    <scope>NUCLEOTIDE SEQUENCE [LARGE SCALE GENOMIC DNA]</scope>
    <source>
        <strain evidence="2 3">SC006</strain>
    </source>
</reference>
<dbReference type="Gene3D" id="3.30.700.10">
    <property type="entry name" value="Glycoprotein, Type 4 Pilin"/>
    <property type="match status" value="1"/>
</dbReference>
<accession>A0A5R8Z4W1</accession>
<dbReference type="InterPro" id="IPR045584">
    <property type="entry name" value="Pilin-like"/>
</dbReference>
<evidence type="ECO:0000313" key="3">
    <source>
        <dbReference type="Proteomes" id="UP000309819"/>
    </source>
</evidence>
<dbReference type="OrthoDB" id="5296638at2"/>
<comment type="caution">
    <text evidence="2">The sequence shown here is derived from an EMBL/GenBank/DDBJ whole genome shotgun (WGS) entry which is preliminary data.</text>
</comment>
<name>A0A5R8Z4W1_9PSED</name>
<dbReference type="GO" id="GO:0043683">
    <property type="term" value="P:type IV pilus assembly"/>
    <property type="evidence" value="ECO:0007669"/>
    <property type="project" value="InterPro"/>
</dbReference>
<evidence type="ECO:0000313" key="2">
    <source>
        <dbReference type="EMBL" id="TLP59976.1"/>
    </source>
</evidence>
<dbReference type="Proteomes" id="UP000309819">
    <property type="component" value="Unassembled WGS sequence"/>
</dbReference>
<dbReference type="InterPro" id="IPR031982">
    <property type="entry name" value="PilE-like"/>
</dbReference>
<keyword evidence="1" id="KW-0812">Transmembrane</keyword>
<dbReference type="Pfam" id="PF16732">
    <property type="entry name" value="ComP_DUS"/>
    <property type="match status" value="1"/>
</dbReference>
<dbReference type="SUPFAM" id="SSF54523">
    <property type="entry name" value="Pili subunits"/>
    <property type="match status" value="1"/>
</dbReference>
<organism evidence="2 3">
    <name type="scientific">Pseudomonas mosselii</name>
    <dbReference type="NCBI Taxonomy" id="78327"/>
    <lineage>
        <taxon>Bacteria</taxon>
        <taxon>Pseudomonadati</taxon>
        <taxon>Pseudomonadota</taxon>
        <taxon>Gammaproteobacteria</taxon>
        <taxon>Pseudomonadales</taxon>
        <taxon>Pseudomonadaceae</taxon>
        <taxon>Pseudomonas</taxon>
    </lineage>
</organism>